<sequence length="264" mass="29531">MSLSQISSELFSSIYPPSPKGAKPSSKKLQKKNPSSKLEKGKKVELQSVESTLTFRKRLSSLLPSRPQSTPVYLTDTEYHNISSPTPPVVPASSTSPIRSTITSSHPAFSRSVNPAPSLYGQSPSLSTPRPLSRRQSWPRTLKRSASRLSLDITNFFDQTNSTTRTHTQEVEDFLAGGRENPNPYLYEAGMIRCMDGLELMTLSQMQHAENVEPVEVERCHVHRVMTGKGKCSGCAVERLQAEIREEVIMRQRVQTSWLQLDDE</sequence>
<proteinExistence type="predicted"/>
<name>A0A3N4M5W3_9PEZI</name>
<evidence type="ECO:0000256" key="1">
    <source>
        <dbReference type="SAM" id="MobiDB-lite"/>
    </source>
</evidence>
<feature type="compositionally biased region" description="Low complexity" evidence="1">
    <location>
        <begin position="122"/>
        <end position="136"/>
    </location>
</feature>
<organism evidence="2 3">
    <name type="scientific">Terfezia boudieri ATCC MYA-4762</name>
    <dbReference type="NCBI Taxonomy" id="1051890"/>
    <lineage>
        <taxon>Eukaryota</taxon>
        <taxon>Fungi</taxon>
        <taxon>Dikarya</taxon>
        <taxon>Ascomycota</taxon>
        <taxon>Pezizomycotina</taxon>
        <taxon>Pezizomycetes</taxon>
        <taxon>Pezizales</taxon>
        <taxon>Pezizaceae</taxon>
        <taxon>Terfezia</taxon>
    </lineage>
</organism>
<feature type="region of interest" description="Disordered" evidence="1">
    <location>
        <begin position="1"/>
        <end position="44"/>
    </location>
</feature>
<feature type="compositionally biased region" description="Low complexity" evidence="1">
    <location>
        <begin position="1"/>
        <end position="24"/>
    </location>
</feature>
<gene>
    <name evidence="2" type="ORF">L211DRAFT_845229</name>
</gene>
<evidence type="ECO:0000313" key="3">
    <source>
        <dbReference type="Proteomes" id="UP000267821"/>
    </source>
</evidence>
<dbReference type="InParanoid" id="A0A3N4M5W3"/>
<protein>
    <submittedName>
        <fullName evidence="2">Uncharacterized protein</fullName>
    </submittedName>
</protein>
<evidence type="ECO:0000313" key="2">
    <source>
        <dbReference type="EMBL" id="RPB29238.1"/>
    </source>
</evidence>
<reference evidence="2 3" key="1">
    <citation type="journal article" date="2018" name="Nat. Ecol. Evol.">
        <title>Pezizomycetes genomes reveal the molecular basis of ectomycorrhizal truffle lifestyle.</title>
        <authorList>
            <person name="Murat C."/>
            <person name="Payen T."/>
            <person name="Noel B."/>
            <person name="Kuo A."/>
            <person name="Morin E."/>
            <person name="Chen J."/>
            <person name="Kohler A."/>
            <person name="Krizsan K."/>
            <person name="Balestrini R."/>
            <person name="Da Silva C."/>
            <person name="Montanini B."/>
            <person name="Hainaut M."/>
            <person name="Levati E."/>
            <person name="Barry K.W."/>
            <person name="Belfiori B."/>
            <person name="Cichocki N."/>
            <person name="Clum A."/>
            <person name="Dockter R.B."/>
            <person name="Fauchery L."/>
            <person name="Guy J."/>
            <person name="Iotti M."/>
            <person name="Le Tacon F."/>
            <person name="Lindquist E.A."/>
            <person name="Lipzen A."/>
            <person name="Malagnac F."/>
            <person name="Mello A."/>
            <person name="Molinier V."/>
            <person name="Miyauchi S."/>
            <person name="Poulain J."/>
            <person name="Riccioni C."/>
            <person name="Rubini A."/>
            <person name="Sitrit Y."/>
            <person name="Splivallo R."/>
            <person name="Traeger S."/>
            <person name="Wang M."/>
            <person name="Zifcakova L."/>
            <person name="Wipf D."/>
            <person name="Zambonelli A."/>
            <person name="Paolocci F."/>
            <person name="Nowrousian M."/>
            <person name="Ottonello S."/>
            <person name="Baldrian P."/>
            <person name="Spatafora J.W."/>
            <person name="Henrissat B."/>
            <person name="Nagy L.G."/>
            <person name="Aury J.M."/>
            <person name="Wincker P."/>
            <person name="Grigoriev I.V."/>
            <person name="Bonfante P."/>
            <person name="Martin F.M."/>
        </authorList>
    </citation>
    <scope>NUCLEOTIDE SEQUENCE [LARGE SCALE GENOMIC DNA]</scope>
    <source>
        <strain evidence="2 3">ATCC MYA-4762</strain>
    </source>
</reference>
<dbReference type="OrthoDB" id="5451779at2759"/>
<feature type="region of interest" description="Disordered" evidence="1">
    <location>
        <begin position="78"/>
        <end position="143"/>
    </location>
</feature>
<dbReference type="AlphaFoldDB" id="A0A3N4M5W3"/>
<accession>A0A3N4M5W3</accession>
<feature type="compositionally biased region" description="Low complexity" evidence="1">
    <location>
        <begin position="91"/>
        <end position="105"/>
    </location>
</feature>
<dbReference type="Proteomes" id="UP000267821">
    <property type="component" value="Unassembled WGS sequence"/>
</dbReference>
<keyword evidence="3" id="KW-1185">Reference proteome</keyword>
<dbReference type="EMBL" id="ML121528">
    <property type="protein sequence ID" value="RPB29238.1"/>
    <property type="molecule type" value="Genomic_DNA"/>
</dbReference>